<dbReference type="AlphaFoldDB" id="A0A2H0VJD4"/>
<gene>
    <name evidence="7" type="ORF">COT87_00555</name>
</gene>
<evidence type="ECO:0000256" key="2">
    <source>
        <dbReference type="ARBA" id="ARBA00022448"/>
    </source>
</evidence>
<dbReference type="PANTHER" id="PTHR11910">
    <property type="entry name" value="ATP SYNTHASE DELTA CHAIN"/>
    <property type="match status" value="1"/>
</dbReference>
<comment type="caution">
    <text evidence="7">The sequence shown here is derived from an EMBL/GenBank/DDBJ whole genome shotgun (WGS) entry which is preliminary data.</text>
</comment>
<evidence type="ECO:0000256" key="4">
    <source>
        <dbReference type="ARBA" id="ARBA00023065"/>
    </source>
</evidence>
<organism evidence="7 8">
    <name type="scientific">Candidatus Collierbacteria bacterium CG10_big_fil_rev_8_21_14_0_10_44_9</name>
    <dbReference type="NCBI Taxonomy" id="1974535"/>
    <lineage>
        <taxon>Bacteria</taxon>
        <taxon>Candidatus Collieribacteriota</taxon>
    </lineage>
</organism>
<name>A0A2H0VJD4_9BACT</name>
<evidence type="ECO:0000313" key="7">
    <source>
        <dbReference type="EMBL" id="PIR99212.1"/>
    </source>
</evidence>
<evidence type="ECO:0000256" key="5">
    <source>
        <dbReference type="ARBA" id="ARBA00023136"/>
    </source>
</evidence>
<keyword evidence="6" id="KW-0066">ATP synthesis</keyword>
<dbReference type="EMBL" id="PFAF01000008">
    <property type="protein sequence ID" value="PIR99212.1"/>
    <property type="molecule type" value="Genomic_DNA"/>
</dbReference>
<dbReference type="InterPro" id="IPR000711">
    <property type="entry name" value="ATPase_OSCP/dsu"/>
</dbReference>
<keyword evidence="5" id="KW-0472">Membrane</keyword>
<dbReference type="GO" id="GO:0016020">
    <property type="term" value="C:membrane"/>
    <property type="evidence" value="ECO:0007669"/>
    <property type="project" value="UniProtKB-SubCell"/>
</dbReference>
<proteinExistence type="predicted"/>
<accession>A0A2H0VJD4</accession>
<dbReference type="GO" id="GO:0046933">
    <property type="term" value="F:proton-transporting ATP synthase activity, rotational mechanism"/>
    <property type="evidence" value="ECO:0007669"/>
    <property type="project" value="InterPro"/>
</dbReference>
<keyword evidence="4" id="KW-0406">Ion transport</keyword>
<evidence type="ECO:0000256" key="6">
    <source>
        <dbReference type="ARBA" id="ARBA00023310"/>
    </source>
</evidence>
<sequence length="115" mass="12438">MTNQADVIAKTIITHLKDIGHIKLLADVVDALIKSSEYKNSKSHVVVTSAVALDAPELKDIKSYLAKAVPESYELVQLVDSSLVAGFTLQINDTFIDASVLGKINSVQNKLTTKD</sequence>
<keyword evidence="2" id="KW-0813">Transport</keyword>
<comment type="subcellular location">
    <subcellularLocation>
        <location evidence="1">Membrane</location>
    </subcellularLocation>
</comment>
<evidence type="ECO:0000256" key="1">
    <source>
        <dbReference type="ARBA" id="ARBA00004370"/>
    </source>
</evidence>
<protein>
    <submittedName>
        <fullName evidence="7">Uncharacterized protein</fullName>
    </submittedName>
</protein>
<dbReference type="PRINTS" id="PR00125">
    <property type="entry name" value="ATPASEDELTA"/>
</dbReference>
<keyword evidence="3" id="KW-0375">Hydrogen ion transport</keyword>
<evidence type="ECO:0000313" key="8">
    <source>
        <dbReference type="Proteomes" id="UP000230796"/>
    </source>
</evidence>
<reference evidence="8" key="1">
    <citation type="submission" date="2017-09" db="EMBL/GenBank/DDBJ databases">
        <title>Depth-based differentiation of microbial function through sediment-hosted aquifers and enrichment of novel symbionts in the deep terrestrial subsurface.</title>
        <authorList>
            <person name="Probst A.J."/>
            <person name="Ladd B."/>
            <person name="Jarett J.K."/>
            <person name="Geller-Mcgrath D.E."/>
            <person name="Sieber C.M.K."/>
            <person name="Emerson J.B."/>
            <person name="Anantharaman K."/>
            <person name="Thomas B.C."/>
            <person name="Malmstrom R."/>
            <person name="Stieglmeier M."/>
            <person name="Klingl A."/>
            <person name="Woyke T."/>
            <person name="Ryan C.M."/>
            <person name="Banfield J.F."/>
        </authorList>
    </citation>
    <scope>NUCLEOTIDE SEQUENCE [LARGE SCALE GENOMIC DNA]</scope>
</reference>
<dbReference type="Proteomes" id="UP000230796">
    <property type="component" value="Unassembled WGS sequence"/>
</dbReference>
<dbReference type="Pfam" id="PF00213">
    <property type="entry name" value="OSCP"/>
    <property type="match status" value="1"/>
</dbReference>
<evidence type="ECO:0000256" key="3">
    <source>
        <dbReference type="ARBA" id="ARBA00022781"/>
    </source>
</evidence>